<dbReference type="Pfam" id="PF13443">
    <property type="entry name" value="HTH_26"/>
    <property type="match status" value="1"/>
</dbReference>
<dbReference type="RefSeq" id="WP_221789828.1">
    <property type="nucleotide sequence ID" value="NZ_JACLIC010000031.1"/>
</dbReference>
<evidence type="ECO:0000313" key="2">
    <source>
        <dbReference type="EMBL" id="MBY0205304.1"/>
    </source>
</evidence>
<name>A0ABS7KMI4_9BACL</name>
<dbReference type="SUPFAM" id="SSF47413">
    <property type="entry name" value="lambda repressor-like DNA-binding domains"/>
    <property type="match status" value="1"/>
</dbReference>
<dbReference type="Gene3D" id="1.10.260.40">
    <property type="entry name" value="lambda repressor-like DNA-binding domains"/>
    <property type="match status" value="1"/>
</dbReference>
<dbReference type="EMBL" id="JACLIC010000031">
    <property type="protein sequence ID" value="MBY0205304.1"/>
    <property type="molecule type" value="Genomic_DNA"/>
</dbReference>
<dbReference type="Proteomes" id="UP000706031">
    <property type="component" value="Unassembled WGS sequence"/>
</dbReference>
<organism evidence="2 3">
    <name type="scientific">Paenibacillus cucumis</name>
    <name type="common">ex Kampfer et al. 2016</name>
    <dbReference type="NCBI Taxonomy" id="1776858"/>
    <lineage>
        <taxon>Bacteria</taxon>
        <taxon>Bacillati</taxon>
        <taxon>Bacillota</taxon>
        <taxon>Bacilli</taxon>
        <taxon>Bacillales</taxon>
        <taxon>Paenibacillaceae</taxon>
        <taxon>Paenibacillus</taxon>
    </lineage>
</organism>
<reference evidence="2 3" key="1">
    <citation type="submission" date="2020-08" db="EMBL/GenBank/DDBJ databases">
        <title>Fungal Genomes of the International Space Station.</title>
        <authorList>
            <person name="Seuylemezian A."/>
            <person name="Singh N.K."/>
            <person name="Wood J."/>
            <person name="Venkateswaran K."/>
        </authorList>
    </citation>
    <scope>NUCLEOTIDE SEQUENCE [LARGE SCALE GENOMIC DNA]</scope>
    <source>
        <strain evidence="2 3">S/N-304-OC-R4</strain>
    </source>
</reference>
<keyword evidence="3" id="KW-1185">Reference proteome</keyword>
<dbReference type="PROSITE" id="PS50943">
    <property type="entry name" value="HTH_CROC1"/>
    <property type="match status" value="1"/>
</dbReference>
<protein>
    <submittedName>
        <fullName evidence="2">Helix-turn-helix domain-containing protein</fullName>
    </submittedName>
</protein>
<gene>
    <name evidence="2" type="ORF">H7T88_18935</name>
</gene>
<feature type="domain" description="HTH cro/C1-type" evidence="1">
    <location>
        <begin position="20"/>
        <end position="64"/>
    </location>
</feature>
<dbReference type="InterPro" id="IPR001387">
    <property type="entry name" value="Cro/C1-type_HTH"/>
</dbReference>
<evidence type="ECO:0000313" key="3">
    <source>
        <dbReference type="Proteomes" id="UP000706031"/>
    </source>
</evidence>
<dbReference type="InterPro" id="IPR010982">
    <property type="entry name" value="Lambda_DNA-bd_dom_sf"/>
</dbReference>
<dbReference type="SMART" id="SM00530">
    <property type="entry name" value="HTH_XRE"/>
    <property type="match status" value="1"/>
</dbReference>
<proteinExistence type="predicted"/>
<accession>A0ABS7KMI4</accession>
<comment type="caution">
    <text evidence="2">The sequence shown here is derived from an EMBL/GenBank/DDBJ whole genome shotgun (WGS) entry which is preliminary data.</text>
</comment>
<sequence length="74" mass="8386">MVYKPGRCLLTVRLREIKRTQQWLSDVTGIPKSSISEYATNRRTMSLATAMTIAAAIGCYIDDLYERIEVSSIE</sequence>
<evidence type="ECO:0000259" key="1">
    <source>
        <dbReference type="PROSITE" id="PS50943"/>
    </source>
</evidence>